<evidence type="ECO:0000256" key="1">
    <source>
        <dbReference type="SAM" id="Coils"/>
    </source>
</evidence>
<keyword evidence="1" id="KW-0175">Coiled coil</keyword>
<feature type="compositionally biased region" description="Low complexity" evidence="2">
    <location>
        <begin position="242"/>
        <end position="257"/>
    </location>
</feature>
<feature type="coiled-coil region" evidence="1">
    <location>
        <begin position="296"/>
        <end position="330"/>
    </location>
</feature>
<evidence type="ECO:0000313" key="4">
    <source>
        <dbReference type="Proteomes" id="UP000039865"/>
    </source>
</evidence>
<dbReference type="InParanoid" id="A0A077ZWC2"/>
<feature type="coiled-coil region" evidence="1">
    <location>
        <begin position="24"/>
        <end position="52"/>
    </location>
</feature>
<gene>
    <name evidence="3" type="primary">Contig14040.g14969</name>
    <name evidence="3" type="ORF">STYLEM_3234</name>
</gene>
<dbReference type="EMBL" id="CCKQ01003132">
    <property type="protein sequence ID" value="CDW74240.1"/>
    <property type="molecule type" value="Genomic_DNA"/>
</dbReference>
<evidence type="ECO:0000256" key="2">
    <source>
        <dbReference type="SAM" id="MobiDB-lite"/>
    </source>
</evidence>
<organism evidence="3 4">
    <name type="scientific">Stylonychia lemnae</name>
    <name type="common">Ciliate</name>
    <dbReference type="NCBI Taxonomy" id="5949"/>
    <lineage>
        <taxon>Eukaryota</taxon>
        <taxon>Sar</taxon>
        <taxon>Alveolata</taxon>
        <taxon>Ciliophora</taxon>
        <taxon>Intramacronucleata</taxon>
        <taxon>Spirotrichea</taxon>
        <taxon>Stichotrichia</taxon>
        <taxon>Sporadotrichida</taxon>
        <taxon>Oxytrichidae</taxon>
        <taxon>Stylonychinae</taxon>
        <taxon>Stylonychia</taxon>
    </lineage>
</organism>
<feature type="region of interest" description="Disordered" evidence="2">
    <location>
        <begin position="242"/>
        <end position="261"/>
    </location>
</feature>
<dbReference type="AlphaFoldDB" id="A0A077ZWC2"/>
<reference evidence="3 4" key="1">
    <citation type="submission" date="2014-06" db="EMBL/GenBank/DDBJ databases">
        <authorList>
            <person name="Swart Estienne"/>
        </authorList>
    </citation>
    <scope>NUCLEOTIDE SEQUENCE [LARGE SCALE GENOMIC DNA]</scope>
    <source>
        <strain evidence="3 4">130c</strain>
    </source>
</reference>
<sequence>MSKKIETYANEKVAFYLHKNRNFIHKIENTLKEIEKDKKIKMEKEIDQLLQNKIKKPIEQKVEKMTNKIQEKEVLLFKLLKWTMRLQQINSSAWESSHRENNITTLSANTRYQQNRTLSPNKKINLKAIKAKLYDKVVSQRGSKFNDKIRNDFRNNVLLNKLISSSQEQSILSGQFSSSKPKNLINEVDEMSNNLNQTFNSTKQSSEFKIQSFFPQILSTNRARESNNVSLSNLNLSAQRYQASADTSNNANSASSSKHQTIQRNMVSFKNKDQILIDQENEKQKRQIKGKIKHIIERCLSTRKQAQQNIQDLEDNLEDLKVKEQSFSDVFHILREIEGTDASVIESLYVYKMNGQKDFQDEAKQVTKEFKLGMLDPMREVTKYEQQMRFKKRKDLLKGTIKIKAGI</sequence>
<protein>
    <submittedName>
        <fullName evidence="3">Uncharacterized protein</fullName>
    </submittedName>
</protein>
<dbReference type="Proteomes" id="UP000039865">
    <property type="component" value="Unassembled WGS sequence"/>
</dbReference>
<name>A0A077ZWC2_STYLE</name>
<evidence type="ECO:0000313" key="3">
    <source>
        <dbReference type="EMBL" id="CDW74240.1"/>
    </source>
</evidence>
<accession>A0A077ZWC2</accession>
<keyword evidence="4" id="KW-1185">Reference proteome</keyword>
<proteinExistence type="predicted"/>